<protein>
    <submittedName>
        <fullName evidence="1">Uncharacterized protein</fullName>
    </submittedName>
</protein>
<accession>A0A382ZF59</accession>
<organism evidence="1">
    <name type="scientific">marine metagenome</name>
    <dbReference type="NCBI Taxonomy" id="408172"/>
    <lineage>
        <taxon>unclassified sequences</taxon>
        <taxon>metagenomes</taxon>
        <taxon>ecological metagenomes</taxon>
    </lineage>
</organism>
<sequence>MVNMCMSELQTGQQEIFEYVKSNLGEGMIDVELDPKHYQTALERAINRYRQRSSNAVEESYAFLTLKKNQNSYILPDEVINVRKLFRRTVGSRTEGGEGGTLFEPFNLAYTNTSLLRAGATGGLATYFA</sequence>
<reference evidence="1" key="1">
    <citation type="submission" date="2018-05" db="EMBL/GenBank/DDBJ databases">
        <authorList>
            <person name="Lanie J.A."/>
            <person name="Ng W.-L."/>
            <person name="Kazmierczak K.M."/>
            <person name="Andrzejewski T.M."/>
            <person name="Davidsen T.M."/>
            <person name="Wayne K.J."/>
            <person name="Tettelin H."/>
            <person name="Glass J.I."/>
            <person name="Rusch D."/>
            <person name="Podicherti R."/>
            <person name="Tsui H.-C.T."/>
            <person name="Winkler M.E."/>
        </authorList>
    </citation>
    <scope>NUCLEOTIDE SEQUENCE</scope>
</reference>
<name>A0A382ZF59_9ZZZZ</name>
<proteinExistence type="predicted"/>
<evidence type="ECO:0000313" key="1">
    <source>
        <dbReference type="EMBL" id="SVD94147.1"/>
    </source>
</evidence>
<feature type="non-terminal residue" evidence="1">
    <location>
        <position position="129"/>
    </location>
</feature>
<dbReference type="EMBL" id="UINC01183398">
    <property type="protein sequence ID" value="SVD94147.1"/>
    <property type="molecule type" value="Genomic_DNA"/>
</dbReference>
<gene>
    <name evidence="1" type="ORF">METZ01_LOCUS447001</name>
</gene>
<dbReference type="AlphaFoldDB" id="A0A382ZF59"/>